<dbReference type="Pfam" id="PF00069">
    <property type="entry name" value="Pkinase"/>
    <property type="match status" value="1"/>
</dbReference>
<dbReference type="GO" id="GO:0043408">
    <property type="term" value="P:regulation of MAPK cascade"/>
    <property type="evidence" value="ECO:0007669"/>
    <property type="project" value="TreeGrafter"/>
</dbReference>
<dbReference type="EMBL" id="KZ825922">
    <property type="protein sequence ID" value="PYH92242.1"/>
    <property type="molecule type" value="Genomic_DNA"/>
</dbReference>
<evidence type="ECO:0000313" key="3">
    <source>
        <dbReference type="EMBL" id="PYH92242.1"/>
    </source>
</evidence>
<feature type="domain" description="Protein kinase" evidence="2">
    <location>
        <begin position="33"/>
        <end position="304"/>
    </location>
</feature>
<sequence length="304" mass="34359">MSPKAPESRPNSSTVADCGRPDPEKGLALGRLFAITLKLRLGAVDRFLRSTYNEAFKKIDGKMKFSYVQIFVRKNGILYSGKWTNRFHSPKTLDELQEVKQIPTEDRGPQANTTWSAIYVKTPSLLAFIDGNLEEQIAREVETCEILRKNPHPNIATYYGYKETHGRVSGLCFKRYTLTLLEAVNPQRLGKVAFLSSARDLVKANMTSSLEGLLAAIKHLHSLGLVHNDINPANIMLDEDGSFILIDFDSCRYIGESLRNTQTKRTHHWHDPAVDISLEKNDLDAFRDLKTWLTGSADETFLFI</sequence>
<dbReference type="PANTHER" id="PTHR48015:SF16">
    <property type="entry name" value="SERINE_THREONINE-PROTEIN KINASE SULU"/>
    <property type="match status" value="1"/>
</dbReference>
<accession>A0A319EMS9</accession>
<organism evidence="3 4">
    <name type="scientific">Aspergillus ellipticus CBS 707.79</name>
    <dbReference type="NCBI Taxonomy" id="1448320"/>
    <lineage>
        <taxon>Eukaryota</taxon>
        <taxon>Fungi</taxon>
        <taxon>Dikarya</taxon>
        <taxon>Ascomycota</taxon>
        <taxon>Pezizomycotina</taxon>
        <taxon>Eurotiomycetes</taxon>
        <taxon>Eurotiomycetidae</taxon>
        <taxon>Eurotiales</taxon>
        <taxon>Aspergillaceae</taxon>
        <taxon>Aspergillus</taxon>
        <taxon>Aspergillus subgen. Circumdati</taxon>
    </lineage>
</organism>
<dbReference type="GO" id="GO:0005737">
    <property type="term" value="C:cytoplasm"/>
    <property type="evidence" value="ECO:0007669"/>
    <property type="project" value="TreeGrafter"/>
</dbReference>
<keyword evidence="4" id="KW-1185">Reference proteome</keyword>
<name>A0A319EMS9_9EURO</name>
<dbReference type="InterPro" id="IPR050285">
    <property type="entry name" value="STE20_Ser/Thr_kinase"/>
</dbReference>
<evidence type="ECO:0000256" key="1">
    <source>
        <dbReference type="SAM" id="MobiDB-lite"/>
    </source>
</evidence>
<dbReference type="VEuPathDB" id="FungiDB:BO71DRAFT_420988"/>
<proteinExistence type="predicted"/>
<evidence type="ECO:0000259" key="2">
    <source>
        <dbReference type="PROSITE" id="PS50011"/>
    </source>
</evidence>
<dbReference type="InterPro" id="IPR011009">
    <property type="entry name" value="Kinase-like_dom_sf"/>
</dbReference>
<evidence type="ECO:0000313" key="4">
    <source>
        <dbReference type="Proteomes" id="UP000247810"/>
    </source>
</evidence>
<dbReference type="GO" id="GO:0000165">
    <property type="term" value="P:MAPK cascade"/>
    <property type="evidence" value="ECO:0007669"/>
    <property type="project" value="TreeGrafter"/>
</dbReference>
<feature type="region of interest" description="Disordered" evidence="1">
    <location>
        <begin position="1"/>
        <end position="22"/>
    </location>
</feature>
<dbReference type="Proteomes" id="UP000247810">
    <property type="component" value="Unassembled WGS sequence"/>
</dbReference>
<dbReference type="PROSITE" id="PS50011">
    <property type="entry name" value="PROTEIN_KINASE_DOM"/>
    <property type="match status" value="1"/>
</dbReference>
<dbReference type="OrthoDB" id="4062651at2759"/>
<dbReference type="GO" id="GO:0004674">
    <property type="term" value="F:protein serine/threonine kinase activity"/>
    <property type="evidence" value="ECO:0007669"/>
    <property type="project" value="TreeGrafter"/>
</dbReference>
<protein>
    <recommendedName>
        <fullName evidence="2">Protein kinase domain-containing protein</fullName>
    </recommendedName>
</protein>
<dbReference type="Gene3D" id="1.10.510.10">
    <property type="entry name" value="Transferase(Phosphotransferase) domain 1"/>
    <property type="match status" value="1"/>
</dbReference>
<dbReference type="InterPro" id="IPR000719">
    <property type="entry name" value="Prot_kinase_dom"/>
</dbReference>
<dbReference type="GO" id="GO:0005524">
    <property type="term" value="F:ATP binding"/>
    <property type="evidence" value="ECO:0007669"/>
    <property type="project" value="InterPro"/>
</dbReference>
<reference evidence="3 4" key="1">
    <citation type="submission" date="2018-02" db="EMBL/GenBank/DDBJ databases">
        <title>The genomes of Aspergillus section Nigri reveals drivers in fungal speciation.</title>
        <authorList>
            <consortium name="DOE Joint Genome Institute"/>
            <person name="Vesth T.C."/>
            <person name="Nybo J."/>
            <person name="Theobald S."/>
            <person name="Brandl J."/>
            <person name="Frisvad J.C."/>
            <person name="Nielsen K.F."/>
            <person name="Lyhne E.K."/>
            <person name="Kogle M.E."/>
            <person name="Kuo A."/>
            <person name="Riley R."/>
            <person name="Clum A."/>
            <person name="Nolan M."/>
            <person name="Lipzen A."/>
            <person name="Salamov A."/>
            <person name="Henrissat B."/>
            <person name="Wiebenga A."/>
            <person name="De vries R.P."/>
            <person name="Grigoriev I.V."/>
            <person name="Mortensen U.H."/>
            <person name="Andersen M.R."/>
            <person name="Baker S.E."/>
        </authorList>
    </citation>
    <scope>NUCLEOTIDE SEQUENCE [LARGE SCALE GENOMIC DNA]</scope>
    <source>
        <strain evidence="3 4">CBS 707.79</strain>
    </source>
</reference>
<dbReference type="SUPFAM" id="SSF56112">
    <property type="entry name" value="Protein kinase-like (PK-like)"/>
    <property type="match status" value="1"/>
</dbReference>
<dbReference type="PANTHER" id="PTHR48015">
    <property type="entry name" value="SERINE/THREONINE-PROTEIN KINASE TAO"/>
    <property type="match status" value="1"/>
</dbReference>
<dbReference type="STRING" id="1448320.A0A319EMS9"/>
<gene>
    <name evidence="3" type="ORF">BO71DRAFT_420988</name>
</gene>
<dbReference type="AlphaFoldDB" id="A0A319EMS9"/>